<reference evidence="3 4" key="1">
    <citation type="submission" date="2016-07" db="EMBL/GenBank/DDBJ databases">
        <title>Pervasive Adenine N6-methylation of Active Genes in Fungi.</title>
        <authorList>
            <consortium name="DOE Joint Genome Institute"/>
            <person name="Mondo S.J."/>
            <person name="Dannebaum R.O."/>
            <person name="Kuo R.C."/>
            <person name="Labutti K."/>
            <person name="Haridas S."/>
            <person name="Kuo A."/>
            <person name="Salamov A."/>
            <person name="Ahrendt S.R."/>
            <person name="Lipzen A."/>
            <person name="Sullivan W."/>
            <person name="Andreopoulos W.B."/>
            <person name="Clum A."/>
            <person name="Lindquist E."/>
            <person name="Daum C."/>
            <person name="Ramamoorthy G.K."/>
            <person name="Gryganskyi A."/>
            <person name="Culley D."/>
            <person name="Magnuson J.K."/>
            <person name="James T.Y."/>
            <person name="O'Malley M.A."/>
            <person name="Stajich J.E."/>
            <person name="Spatafora J.W."/>
            <person name="Visel A."/>
            <person name="Grigoriev I.V."/>
        </authorList>
    </citation>
    <scope>NUCLEOTIDE SEQUENCE [LARGE SCALE GENOMIC DNA]</scope>
    <source>
        <strain evidence="3 4">62-1032</strain>
    </source>
</reference>
<dbReference type="FunFam" id="3.20.20.70:FF:000138">
    <property type="entry name" value="NADPH dehydrogenase 1"/>
    <property type="match status" value="1"/>
</dbReference>
<evidence type="ECO:0000313" key="3">
    <source>
        <dbReference type="EMBL" id="ORY63805.1"/>
    </source>
</evidence>
<feature type="domain" description="NADH:flavin oxidoreductase/NADH oxidase N-terminal" evidence="2">
    <location>
        <begin position="5"/>
        <end position="347"/>
    </location>
</feature>
<dbReference type="Proteomes" id="UP000193467">
    <property type="component" value="Unassembled WGS sequence"/>
</dbReference>
<dbReference type="GO" id="GO:0010181">
    <property type="term" value="F:FMN binding"/>
    <property type="evidence" value="ECO:0007669"/>
    <property type="project" value="InterPro"/>
</dbReference>
<dbReference type="OrthoDB" id="276546at2759"/>
<gene>
    <name evidence="3" type="ORF">BCR35DRAFT_270501</name>
</gene>
<dbReference type="STRING" id="106004.A0A1Y2DYT5"/>
<evidence type="ECO:0000313" key="4">
    <source>
        <dbReference type="Proteomes" id="UP000193467"/>
    </source>
</evidence>
<dbReference type="AlphaFoldDB" id="A0A1Y2DYT5"/>
<dbReference type="CDD" id="cd02933">
    <property type="entry name" value="OYE_like_FMN"/>
    <property type="match status" value="1"/>
</dbReference>
<accession>A0A1Y2DYT5</accession>
<dbReference type="InParanoid" id="A0A1Y2DYT5"/>
<proteinExistence type="predicted"/>
<organism evidence="3 4">
    <name type="scientific">Leucosporidium creatinivorum</name>
    <dbReference type="NCBI Taxonomy" id="106004"/>
    <lineage>
        <taxon>Eukaryota</taxon>
        <taxon>Fungi</taxon>
        <taxon>Dikarya</taxon>
        <taxon>Basidiomycota</taxon>
        <taxon>Pucciniomycotina</taxon>
        <taxon>Microbotryomycetes</taxon>
        <taxon>Leucosporidiales</taxon>
        <taxon>Leucosporidium</taxon>
    </lineage>
</organism>
<sequence length="397" mass="43458">MSPALFTPLRVGNMELQHRVAMAPLTRFRANKEHVPSNLATEYYEQRASTPGTLIISEATFIASQAGGYAHVPGIWSPSQVTAWKKIVDAVHAKGSFIYLQLWALGRAAQGKVLKNEPGGPYDVVSASDIPLHDSGDGRTRSTDAPRSLTEPEIQQYIEWYAQAAHNFVHLAGGDGVELHSANGYLPNQFLDTNSNKRTDKWGGSVENRTRFSREIVQAIASKIGAEKTGIRLSPHSTFQGMKMPGQDLEETFSFLVGALKTDHPNLAYIHLTQPRVAGGFDQSEESGENLDFLLDVWAPKPVILAGAYTAATGLAEAEKHRNAIIAYGRHFISNPDLPLRIKNQVPFTPYNRKTFYTPEAAEGELGAAQSSFSFAELPRFTGYTTYEAAAEAAPKL</sequence>
<dbReference type="EMBL" id="MCGR01000067">
    <property type="protein sequence ID" value="ORY63805.1"/>
    <property type="molecule type" value="Genomic_DNA"/>
</dbReference>
<dbReference type="PANTHER" id="PTHR22893">
    <property type="entry name" value="NADH OXIDOREDUCTASE-RELATED"/>
    <property type="match status" value="1"/>
</dbReference>
<dbReference type="InterPro" id="IPR001155">
    <property type="entry name" value="OxRdtase_FMN_N"/>
</dbReference>
<keyword evidence="4" id="KW-1185">Reference proteome</keyword>
<protein>
    <submittedName>
        <fullName evidence="3">FMN-linked oxidoreductase</fullName>
    </submittedName>
</protein>
<dbReference type="Pfam" id="PF00724">
    <property type="entry name" value="Oxidored_FMN"/>
    <property type="match status" value="1"/>
</dbReference>
<dbReference type="InterPro" id="IPR013785">
    <property type="entry name" value="Aldolase_TIM"/>
</dbReference>
<dbReference type="InterPro" id="IPR045247">
    <property type="entry name" value="Oye-like"/>
</dbReference>
<dbReference type="GO" id="GO:0003959">
    <property type="term" value="F:NADPH dehydrogenase activity"/>
    <property type="evidence" value="ECO:0007669"/>
    <property type="project" value="TreeGrafter"/>
</dbReference>
<dbReference type="SUPFAM" id="SSF51395">
    <property type="entry name" value="FMN-linked oxidoreductases"/>
    <property type="match status" value="1"/>
</dbReference>
<dbReference type="FunCoup" id="A0A1Y2DYT5">
    <property type="interactions" value="232"/>
</dbReference>
<feature type="compositionally biased region" description="Basic and acidic residues" evidence="1">
    <location>
        <begin position="131"/>
        <end position="144"/>
    </location>
</feature>
<dbReference type="Gene3D" id="3.20.20.70">
    <property type="entry name" value="Aldolase class I"/>
    <property type="match status" value="1"/>
</dbReference>
<name>A0A1Y2DYT5_9BASI</name>
<comment type="caution">
    <text evidence="3">The sequence shown here is derived from an EMBL/GenBank/DDBJ whole genome shotgun (WGS) entry which is preliminary data.</text>
</comment>
<dbReference type="PANTHER" id="PTHR22893:SF91">
    <property type="entry name" value="NADPH DEHYDROGENASE 2-RELATED"/>
    <property type="match status" value="1"/>
</dbReference>
<evidence type="ECO:0000256" key="1">
    <source>
        <dbReference type="SAM" id="MobiDB-lite"/>
    </source>
</evidence>
<evidence type="ECO:0000259" key="2">
    <source>
        <dbReference type="Pfam" id="PF00724"/>
    </source>
</evidence>
<feature type="region of interest" description="Disordered" evidence="1">
    <location>
        <begin position="127"/>
        <end position="149"/>
    </location>
</feature>